<evidence type="ECO:0000256" key="1">
    <source>
        <dbReference type="SAM" id="MobiDB-lite"/>
    </source>
</evidence>
<evidence type="ECO:0000313" key="2">
    <source>
        <dbReference type="EMBL" id="KAL0176023.1"/>
    </source>
</evidence>
<reference evidence="2 3" key="1">
    <citation type="submission" date="2024-05" db="EMBL/GenBank/DDBJ databases">
        <title>Genome sequencing and assembly of Indian major carp, Cirrhinus mrigala (Hamilton, 1822).</title>
        <authorList>
            <person name="Mohindra V."/>
            <person name="Chowdhury L.M."/>
            <person name="Lal K."/>
            <person name="Jena J.K."/>
        </authorList>
    </citation>
    <scope>NUCLEOTIDE SEQUENCE [LARGE SCALE GENOMIC DNA]</scope>
    <source>
        <strain evidence="2">CM1030</strain>
        <tissue evidence="2">Blood</tissue>
    </source>
</reference>
<feature type="compositionally biased region" description="Basic and acidic residues" evidence="1">
    <location>
        <begin position="131"/>
        <end position="149"/>
    </location>
</feature>
<keyword evidence="3" id="KW-1185">Reference proteome</keyword>
<name>A0ABD0PPP9_CIRMR</name>
<dbReference type="EMBL" id="JAMKFB020000014">
    <property type="protein sequence ID" value="KAL0176023.1"/>
    <property type="molecule type" value="Genomic_DNA"/>
</dbReference>
<feature type="compositionally biased region" description="Pro residues" evidence="1">
    <location>
        <begin position="60"/>
        <end position="82"/>
    </location>
</feature>
<accession>A0ABD0PPP9</accession>
<comment type="caution">
    <text evidence="2">The sequence shown here is derived from an EMBL/GenBank/DDBJ whole genome shotgun (WGS) entry which is preliminary data.</text>
</comment>
<dbReference type="Proteomes" id="UP001529510">
    <property type="component" value="Unassembled WGS sequence"/>
</dbReference>
<feature type="non-terminal residue" evidence="2">
    <location>
        <position position="1"/>
    </location>
</feature>
<feature type="compositionally biased region" description="Basic residues" evidence="1">
    <location>
        <begin position="114"/>
        <end position="124"/>
    </location>
</feature>
<dbReference type="AlphaFoldDB" id="A0ABD0PPP9"/>
<feature type="region of interest" description="Disordered" evidence="1">
    <location>
        <begin position="1"/>
        <end position="149"/>
    </location>
</feature>
<gene>
    <name evidence="2" type="ORF">M9458_028353</name>
</gene>
<feature type="compositionally biased region" description="Low complexity" evidence="1">
    <location>
        <begin position="18"/>
        <end position="27"/>
    </location>
</feature>
<feature type="non-terminal residue" evidence="2">
    <location>
        <position position="149"/>
    </location>
</feature>
<sequence length="149" mass="16692">TDSENSPCRSPQVDRDSSSLSSPGWPSKESDSQEEASPRLRRGRRRTDEALLRDWSFATPPTPPPLDPPSTPPPTPPPPVPVRRPRGRPRINPLPEEVDADKDRPTEGGDTSSIKKRKRCKNRKYQNGEYITEKDKVADGEEEKLGVED</sequence>
<proteinExistence type="predicted"/>
<protein>
    <submittedName>
        <fullName evidence="2">Uncharacterized protein</fullName>
    </submittedName>
</protein>
<evidence type="ECO:0000313" key="3">
    <source>
        <dbReference type="Proteomes" id="UP001529510"/>
    </source>
</evidence>
<organism evidence="2 3">
    <name type="scientific">Cirrhinus mrigala</name>
    <name type="common">Mrigala</name>
    <dbReference type="NCBI Taxonomy" id="683832"/>
    <lineage>
        <taxon>Eukaryota</taxon>
        <taxon>Metazoa</taxon>
        <taxon>Chordata</taxon>
        <taxon>Craniata</taxon>
        <taxon>Vertebrata</taxon>
        <taxon>Euteleostomi</taxon>
        <taxon>Actinopterygii</taxon>
        <taxon>Neopterygii</taxon>
        <taxon>Teleostei</taxon>
        <taxon>Ostariophysi</taxon>
        <taxon>Cypriniformes</taxon>
        <taxon>Cyprinidae</taxon>
        <taxon>Labeoninae</taxon>
        <taxon>Labeonini</taxon>
        <taxon>Cirrhinus</taxon>
    </lineage>
</organism>